<comment type="caution">
    <text evidence="6">The sequence shown here is derived from an EMBL/GenBank/DDBJ whole genome shotgun (WGS) entry which is preliminary data.</text>
</comment>
<dbReference type="InterPro" id="IPR013783">
    <property type="entry name" value="Ig-like_fold"/>
</dbReference>
<name>A0A9D1X6U3_9BACT</name>
<dbReference type="GO" id="GO:0008422">
    <property type="term" value="F:beta-glucosidase activity"/>
    <property type="evidence" value="ECO:0007669"/>
    <property type="project" value="TreeGrafter"/>
</dbReference>
<dbReference type="FunFam" id="2.60.40.10:FF:000495">
    <property type="entry name" value="Periplasmic beta-glucosidase"/>
    <property type="match status" value="1"/>
</dbReference>
<accession>A0A9D1X6U3</accession>
<keyword evidence="4" id="KW-0732">Signal</keyword>
<dbReference type="InterPro" id="IPR017853">
    <property type="entry name" value="GH"/>
</dbReference>
<dbReference type="Gene3D" id="3.40.50.1700">
    <property type="entry name" value="Glycoside hydrolase family 3 C-terminal domain"/>
    <property type="match status" value="1"/>
</dbReference>
<dbReference type="AlphaFoldDB" id="A0A9D1X6U3"/>
<dbReference type="SUPFAM" id="SSF51445">
    <property type="entry name" value="(Trans)glycosidases"/>
    <property type="match status" value="1"/>
</dbReference>
<feature type="domain" description="Fibronectin type III-like" evidence="5">
    <location>
        <begin position="713"/>
        <end position="782"/>
    </location>
</feature>
<dbReference type="EMBL" id="DXEL01000013">
    <property type="protein sequence ID" value="HIX73680.1"/>
    <property type="molecule type" value="Genomic_DNA"/>
</dbReference>
<dbReference type="Gene3D" id="3.20.20.300">
    <property type="entry name" value="Glycoside hydrolase, family 3, N-terminal domain"/>
    <property type="match status" value="1"/>
</dbReference>
<dbReference type="InterPro" id="IPR036962">
    <property type="entry name" value="Glyco_hydro_3_N_sf"/>
</dbReference>
<dbReference type="Pfam" id="PF00933">
    <property type="entry name" value="Glyco_hydro_3"/>
    <property type="match status" value="1"/>
</dbReference>
<organism evidence="6 7">
    <name type="scientific">Candidatus Parabacteroides intestinipullorum</name>
    <dbReference type="NCBI Taxonomy" id="2838723"/>
    <lineage>
        <taxon>Bacteria</taxon>
        <taxon>Pseudomonadati</taxon>
        <taxon>Bacteroidota</taxon>
        <taxon>Bacteroidia</taxon>
        <taxon>Bacteroidales</taxon>
        <taxon>Tannerellaceae</taxon>
        <taxon>Parabacteroides</taxon>
    </lineage>
</organism>
<dbReference type="PANTHER" id="PTHR30620:SF123">
    <property type="entry name" value="BETA-XYLOSIDASE"/>
    <property type="match status" value="1"/>
</dbReference>
<dbReference type="Pfam" id="PF14310">
    <property type="entry name" value="Fn3-like"/>
    <property type="match status" value="1"/>
</dbReference>
<comment type="similarity">
    <text evidence="1">Belongs to the glycosyl hydrolase 3 family.</text>
</comment>
<dbReference type="Gene3D" id="2.60.40.10">
    <property type="entry name" value="Immunoglobulins"/>
    <property type="match status" value="1"/>
</dbReference>
<evidence type="ECO:0000256" key="3">
    <source>
        <dbReference type="SAM" id="MobiDB-lite"/>
    </source>
</evidence>
<evidence type="ECO:0000313" key="7">
    <source>
        <dbReference type="Proteomes" id="UP000886740"/>
    </source>
</evidence>
<evidence type="ECO:0000256" key="4">
    <source>
        <dbReference type="SAM" id="SignalP"/>
    </source>
</evidence>
<dbReference type="SMART" id="SM01217">
    <property type="entry name" value="Fn3_like"/>
    <property type="match status" value="1"/>
</dbReference>
<evidence type="ECO:0000256" key="1">
    <source>
        <dbReference type="ARBA" id="ARBA00005336"/>
    </source>
</evidence>
<dbReference type="FunFam" id="3.40.50.1700:FF:000009">
    <property type="entry name" value="Periplasmic beta-glucosidase"/>
    <property type="match status" value="1"/>
</dbReference>
<feature type="chain" id="PRO_5038432649" evidence="4">
    <location>
        <begin position="21"/>
        <end position="793"/>
    </location>
</feature>
<dbReference type="InterPro" id="IPR001764">
    <property type="entry name" value="Glyco_hydro_3_N"/>
</dbReference>
<protein>
    <submittedName>
        <fullName evidence="6">Glycoside hydrolase family 3 C-terminal domain-containing protein</fullName>
    </submittedName>
</protein>
<feature type="region of interest" description="Disordered" evidence="3">
    <location>
        <begin position="547"/>
        <end position="566"/>
    </location>
</feature>
<keyword evidence="2 6" id="KW-0378">Hydrolase</keyword>
<dbReference type="GO" id="GO:0009251">
    <property type="term" value="P:glucan catabolic process"/>
    <property type="evidence" value="ECO:0007669"/>
    <property type="project" value="TreeGrafter"/>
</dbReference>
<dbReference type="InterPro" id="IPR026891">
    <property type="entry name" value="Fn3-like"/>
</dbReference>
<dbReference type="Pfam" id="PF01915">
    <property type="entry name" value="Glyco_hydro_3_C"/>
    <property type="match status" value="1"/>
</dbReference>
<dbReference type="SUPFAM" id="SSF52279">
    <property type="entry name" value="Beta-D-glucan exohydrolase, C-terminal domain"/>
    <property type="match status" value="1"/>
</dbReference>
<dbReference type="InterPro" id="IPR051915">
    <property type="entry name" value="Cellulose_Degrad_GH3"/>
</dbReference>
<dbReference type="PRINTS" id="PR00133">
    <property type="entry name" value="GLHYDRLASE3"/>
</dbReference>
<evidence type="ECO:0000259" key="5">
    <source>
        <dbReference type="SMART" id="SM01217"/>
    </source>
</evidence>
<reference evidence="6" key="1">
    <citation type="journal article" date="2021" name="PeerJ">
        <title>Extensive microbial diversity within the chicken gut microbiome revealed by metagenomics and culture.</title>
        <authorList>
            <person name="Gilroy R."/>
            <person name="Ravi A."/>
            <person name="Getino M."/>
            <person name="Pursley I."/>
            <person name="Horton D.L."/>
            <person name="Alikhan N.F."/>
            <person name="Baker D."/>
            <person name="Gharbi K."/>
            <person name="Hall N."/>
            <person name="Watson M."/>
            <person name="Adriaenssens E.M."/>
            <person name="Foster-Nyarko E."/>
            <person name="Jarju S."/>
            <person name="Secka A."/>
            <person name="Antonio M."/>
            <person name="Oren A."/>
            <person name="Chaudhuri R.R."/>
            <person name="La Ragione R."/>
            <person name="Hildebrand F."/>
            <person name="Pallen M.J."/>
        </authorList>
    </citation>
    <scope>NUCLEOTIDE SEQUENCE</scope>
    <source>
        <strain evidence="6">ChiGjej6B6-14162</strain>
    </source>
</reference>
<dbReference type="PANTHER" id="PTHR30620">
    <property type="entry name" value="PERIPLASMIC BETA-GLUCOSIDASE-RELATED"/>
    <property type="match status" value="1"/>
</dbReference>
<sequence length="793" mass="86508">MRLHTLLACSLLGLATSAFAANDNKNIYHKDWIDFNKNNTKDVYEDPTAPINDRVEDLLKQMTPKEKIGQLLTKFGWPLYERQGEKISLTPEAEKVLVELGTGGLWGFMRADPWTQKTLKNGLNPQYAITATNLLQRYCIENTRLGIPVLLAEECPHGHMAIGATSFPTGIGQASTWNPDLLRRLGAAQATEVRKQGGHIGYGPVVDLAKDARWSRVEEGFGEDPFLAGELGVAVVKGMQEDTDYPVISTVKHFTAYGSTEGGHNGGSAHLGENELQEQILPPFRKVVDAGLLSIMTSYNEIDGVPCTGNEYLLTDLLKETWGFKGFVVSDLFSIDGMTGLGVASDLKDAGRIAINAGVESDLGGQAFQKLDELVEEGKVDQKRIDDAVRKLLTLKFQWKLFDSPFRTAEEGLTQAELDEHRALAREVARQSIVLLKNKNQTLPLKKEIRSIAVIGPNADTPYNQLGDYTAPQADGNVITVLEGIRRAVSKETVVNYAKGCAIRDMSDKGFAEAKAAAEKSDAIVLVLGGSSARDFTAEFEATGAAKASQNEMSDMESGEGNDRKTLGLMGRQNELLELMRSTGKPLVVVLIKGRPLTVKNCDEAADALIDAWYPGVEGGNAIADVLFGDYNPAGRLAVSVPESVGQVPVFYNHNRSQNRSNYVEGTGQPLYPFGYGLSYTNFTYNAMTITPEAAAIKVKVELTNSGSYDGDEVIQIYVKDVVSSHAKPIMELKAFKRINLKAGETKEVELSIDKKELELYQGDGKWLLEPGDFVIMAGGSSKNLPLKESITL</sequence>
<reference evidence="6" key="2">
    <citation type="submission" date="2021-04" db="EMBL/GenBank/DDBJ databases">
        <authorList>
            <person name="Gilroy R."/>
        </authorList>
    </citation>
    <scope>NUCLEOTIDE SEQUENCE</scope>
    <source>
        <strain evidence="6">ChiGjej6B6-14162</strain>
    </source>
</reference>
<proteinExistence type="inferred from homology"/>
<evidence type="ECO:0000313" key="6">
    <source>
        <dbReference type="EMBL" id="HIX73680.1"/>
    </source>
</evidence>
<evidence type="ECO:0000256" key="2">
    <source>
        <dbReference type="ARBA" id="ARBA00022801"/>
    </source>
</evidence>
<feature type="signal peptide" evidence="4">
    <location>
        <begin position="1"/>
        <end position="20"/>
    </location>
</feature>
<dbReference type="Proteomes" id="UP000886740">
    <property type="component" value="Unassembled WGS sequence"/>
</dbReference>
<gene>
    <name evidence="6" type="ORF">H9977_01290</name>
</gene>
<dbReference type="InterPro" id="IPR036881">
    <property type="entry name" value="Glyco_hydro_3_C_sf"/>
</dbReference>
<dbReference type="InterPro" id="IPR002772">
    <property type="entry name" value="Glyco_hydro_3_C"/>
</dbReference>